<feature type="binding site" description="axial binding residue" evidence="20">
    <location>
        <position position="158"/>
    </location>
    <ligand>
        <name>heme c</name>
        <dbReference type="ChEBI" id="CHEBI:61717"/>
        <label>1</label>
    </ligand>
    <ligandPart>
        <name>Fe</name>
        <dbReference type="ChEBI" id="CHEBI:18248"/>
    </ligandPart>
</feature>
<dbReference type="RefSeq" id="WP_012824732.1">
    <property type="nucleotide sequence ID" value="NC_013422.1"/>
</dbReference>
<dbReference type="STRING" id="555778.Hneap_1877"/>
<evidence type="ECO:0000256" key="5">
    <source>
        <dbReference type="ARBA" id="ARBA00022475"/>
    </source>
</evidence>
<dbReference type="Pfam" id="PF14715">
    <property type="entry name" value="FixP_N"/>
    <property type="match status" value="1"/>
</dbReference>
<feature type="binding site" description="axial binding residue" evidence="20">
    <location>
        <position position="300"/>
    </location>
    <ligand>
        <name>heme c</name>
        <dbReference type="ChEBI" id="CHEBI:61717"/>
        <label>1</label>
    </ligand>
    <ligandPart>
        <name>Fe</name>
        <dbReference type="ChEBI" id="CHEBI:18248"/>
    </ligandPart>
</feature>
<dbReference type="SUPFAM" id="SSF46626">
    <property type="entry name" value="Cytochrome c"/>
    <property type="match status" value="2"/>
</dbReference>
<dbReference type="GO" id="GO:0005886">
    <property type="term" value="C:plasma membrane"/>
    <property type="evidence" value="ECO:0007669"/>
    <property type="project" value="UniProtKB-SubCell"/>
</dbReference>
<protein>
    <recommendedName>
        <fullName evidence="19">Cbb3-type cytochrome c oxidase subunit</fullName>
    </recommendedName>
</protein>
<evidence type="ECO:0000256" key="6">
    <source>
        <dbReference type="ARBA" id="ARBA00022519"/>
    </source>
</evidence>
<dbReference type="PANTHER" id="PTHR33751:SF1">
    <property type="entry name" value="CBB3-TYPE CYTOCHROME C OXIDASE SUBUNIT FIXP"/>
    <property type="match status" value="1"/>
</dbReference>
<dbReference type="eggNOG" id="COG2010">
    <property type="taxonomic scope" value="Bacteria"/>
</dbReference>
<dbReference type="InterPro" id="IPR009056">
    <property type="entry name" value="Cyt_c-like_dom"/>
</dbReference>
<evidence type="ECO:0000256" key="21">
    <source>
        <dbReference type="PIRSR" id="PIRSR000006-2"/>
    </source>
</evidence>
<evidence type="ECO:0000256" key="15">
    <source>
        <dbReference type="ARBA" id="ARBA00023002"/>
    </source>
</evidence>
<evidence type="ECO:0000256" key="7">
    <source>
        <dbReference type="ARBA" id="ARBA00022617"/>
    </source>
</evidence>
<dbReference type="OrthoDB" id="9811281at2"/>
<dbReference type="GO" id="GO:0016491">
    <property type="term" value="F:oxidoreductase activity"/>
    <property type="evidence" value="ECO:0007669"/>
    <property type="project" value="UniProtKB-KW"/>
</dbReference>
<dbReference type="UniPathway" id="UPA00705"/>
<feature type="binding site" description="covalent" evidence="21">
    <location>
        <position position="157"/>
    </location>
    <ligand>
        <name>heme c</name>
        <dbReference type="ChEBI" id="CHEBI:61717"/>
        <label>1</label>
    </ligand>
</feature>
<dbReference type="PRINTS" id="PR00605">
    <property type="entry name" value="CYTCHROMECIC"/>
</dbReference>
<dbReference type="InterPro" id="IPR008168">
    <property type="entry name" value="Cyt_C_IC"/>
</dbReference>
<dbReference type="Pfam" id="PF13442">
    <property type="entry name" value="Cytochrome_CBB3"/>
    <property type="match status" value="2"/>
</dbReference>
<keyword evidence="13 19" id="KW-0249">Electron transport</keyword>
<evidence type="ECO:0000256" key="20">
    <source>
        <dbReference type="PIRSR" id="PIRSR000006-1"/>
    </source>
</evidence>
<feature type="binding site" description="axial binding residue" evidence="20">
    <location>
        <position position="250"/>
    </location>
    <ligand>
        <name>heme c</name>
        <dbReference type="ChEBI" id="CHEBI:61717"/>
        <label>2</label>
    </ligand>
    <ligandPart>
        <name>Fe</name>
        <dbReference type="ChEBI" id="CHEBI:18248"/>
    </ligandPart>
</feature>
<evidence type="ECO:0000256" key="17">
    <source>
        <dbReference type="ARBA" id="ARBA00023065"/>
    </source>
</evidence>
<feature type="transmembrane region" description="Helical" evidence="22">
    <location>
        <begin position="33"/>
        <end position="51"/>
    </location>
</feature>
<evidence type="ECO:0000256" key="11">
    <source>
        <dbReference type="ARBA" id="ARBA00022737"/>
    </source>
</evidence>
<dbReference type="HOGENOM" id="CLU_047545_2_0_6"/>
<evidence type="ECO:0000256" key="14">
    <source>
        <dbReference type="ARBA" id="ARBA00022989"/>
    </source>
</evidence>
<comment type="subunit">
    <text evidence="19">Component of the cbb3-type cytochrome c oxidase.</text>
</comment>
<dbReference type="Gene3D" id="1.10.760.10">
    <property type="entry name" value="Cytochrome c-like domain"/>
    <property type="match status" value="2"/>
</dbReference>
<evidence type="ECO:0000256" key="16">
    <source>
        <dbReference type="ARBA" id="ARBA00023004"/>
    </source>
</evidence>
<keyword evidence="10 19" id="KW-0479">Metal-binding</keyword>
<dbReference type="GO" id="GO:0006119">
    <property type="term" value="P:oxidative phosphorylation"/>
    <property type="evidence" value="ECO:0007669"/>
    <property type="project" value="UniProtKB-UniPathway"/>
</dbReference>
<proteinExistence type="inferred from homology"/>
<accession>D0L1X6</accession>
<evidence type="ECO:0000259" key="23">
    <source>
        <dbReference type="PROSITE" id="PS51007"/>
    </source>
</evidence>
<organism evidence="24 25">
    <name type="scientific">Halothiobacillus neapolitanus (strain ATCC 23641 / DSM 15147 / CIP 104769 / NCIMB 8539 / c2)</name>
    <name type="common">Thiobacillus neapolitanus</name>
    <dbReference type="NCBI Taxonomy" id="555778"/>
    <lineage>
        <taxon>Bacteria</taxon>
        <taxon>Pseudomonadati</taxon>
        <taxon>Pseudomonadota</taxon>
        <taxon>Gammaproteobacteria</taxon>
        <taxon>Chromatiales</taxon>
        <taxon>Halothiobacillaceae</taxon>
        <taxon>Halothiobacillus</taxon>
    </lineage>
</organism>
<keyword evidence="9 22" id="KW-0812">Transmembrane</keyword>
<keyword evidence="4 19" id="KW-0813">Transport</keyword>
<evidence type="ECO:0000256" key="4">
    <source>
        <dbReference type="ARBA" id="ARBA00022448"/>
    </source>
</evidence>
<comment type="subcellular location">
    <subcellularLocation>
        <location evidence="1 19">Cell inner membrane</location>
    </subcellularLocation>
</comment>
<comment type="similarity">
    <text evidence="3 19">Belongs to the CcoP / FixP family.</text>
</comment>
<keyword evidence="16 19" id="KW-0408">Iron</keyword>
<gene>
    <name evidence="24" type="ordered locus">Hneap_1877</name>
</gene>
<dbReference type="InterPro" id="IPR038414">
    <property type="entry name" value="CcoP_N_sf"/>
</dbReference>
<sequence>MSQSPENKKGQVETTGHVWDGDLREYNNPLPRWWLWGFYGTIIFAIVYWILYPAWPYADTYTKGISTVSFQVPVIGPDGKPEKDSDGNAKMETKTEHWNARALFHQEMQTSPSALAQKEWLAKVKDMSFEQIAANPDTLNFARSMGHGLFGDHCAACHGTGGQGHLSKNPEGSYPNLADNAWIHGDSYEKIVSEITNGIQGNMPAFGALYKGEKLTDLAQYVLSLSHQSGVNEEAANRGKASFATCAGCHGANGMGNQAIGAPNLTDQAWAFVDVPGSKNYDEKLKLVEGVIANGLQHQMPKFGDRLSPEQIRLLAVYVRQLGGT</sequence>
<comment type="pathway">
    <text evidence="2 19">Energy metabolism; oxidative phosphorylation.</text>
</comment>
<evidence type="ECO:0000256" key="10">
    <source>
        <dbReference type="ARBA" id="ARBA00022723"/>
    </source>
</evidence>
<keyword evidence="5 19" id="KW-1003">Cell membrane</keyword>
<feature type="binding site" description="covalent" evidence="21">
    <location>
        <position position="249"/>
    </location>
    <ligand>
        <name>heme c</name>
        <dbReference type="ChEBI" id="CHEBI:61717"/>
        <label>2</label>
    </ligand>
</feature>
<evidence type="ECO:0000256" key="19">
    <source>
        <dbReference type="PIRNR" id="PIRNR000006"/>
    </source>
</evidence>
<feature type="binding site" description="covalent" evidence="21">
    <location>
        <position position="154"/>
    </location>
    <ligand>
        <name>heme c</name>
        <dbReference type="ChEBI" id="CHEBI:61717"/>
        <label>1</label>
    </ligand>
</feature>
<dbReference type="GO" id="GO:0009055">
    <property type="term" value="F:electron transfer activity"/>
    <property type="evidence" value="ECO:0007669"/>
    <property type="project" value="InterPro"/>
</dbReference>
<feature type="binding site" description="covalent" evidence="21">
    <location>
        <position position="246"/>
    </location>
    <ligand>
        <name>heme c</name>
        <dbReference type="ChEBI" id="CHEBI:61717"/>
        <label>2</label>
    </ligand>
</feature>
<dbReference type="GO" id="GO:0020037">
    <property type="term" value="F:heme binding"/>
    <property type="evidence" value="ECO:0007669"/>
    <property type="project" value="InterPro"/>
</dbReference>
<keyword evidence="6 19" id="KW-0997">Cell inner membrane</keyword>
<evidence type="ECO:0000256" key="18">
    <source>
        <dbReference type="ARBA" id="ARBA00023136"/>
    </source>
</evidence>
<dbReference type="Gene3D" id="6.10.280.130">
    <property type="match status" value="1"/>
</dbReference>
<keyword evidence="7 19" id="KW-0349">Heme</keyword>
<feature type="domain" description="Cytochrome c" evidence="23">
    <location>
        <begin position="234"/>
        <end position="323"/>
    </location>
</feature>
<evidence type="ECO:0000256" key="22">
    <source>
        <dbReference type="SAM" id="Phobius"/>
    </source>
</evidence>
<keyword evidence="12 19" id="KW-0375">Hydrogen ion transport</keyword>
<evidence type="ECO:0000313" key="24">
    <source>
        <dbReference type="EMBL" id="ACX96699.1"/>
    </source>
</evidence>
<keyword evidence="18 19" id="KW-0472">Membrane</keyword>
<evidence type="ECO:0000256" key="8">
    <source>
        <dbReference type="ARBA" id="ARBA00022660"/>
    </source>
</evidence>
<feature type="domain" description="Cytochrome c" evidence="23">
    <location>
        <begin position="141"/>
        <end position="226"/>
    </location>
</feature>
<evidence type="ECO:0000256" key="12">
    <source>
        <dbReference type="ARBA" id="ARBA00022781"/>
    </source>
</evidence>
<dbReference type="AlphaFoldDB" id="D0L1X6"/>
<dbReference type="PANTHER" id="PTHR33751">
    <property type="entry name" value="CBB3-TYPE CYTOCHROME C OXIDASE SUBUNIT FIXP"/>
    <property type="match status" value="1"/>
</dbReference>
<comment type="function">
    <text evidence="19">C-type cytochrome. Part of the cbb3-type cytochrome c oxidase complex.</text>
</comment>
<reference evidence="24 25" key="1">
    <citation type="submission" date="2009-10" db="EMBL/GenBank/DDBJ databases">
        <title>Complete sequence of Halothiobacillus neapolitanus c2.</title>
        <authorList>
            <consortium name="US DOE Joint Genome Institute"/>
            <person name="Lucas S."/>
            <person name="Copeland A."/>
            <person name="Lapidus A."/>
            <person name="Glavina del Rio T."/>
            <person name="Tice H."/>
            <person name="Bruce D."/>
            <person name="Goodwin L."/>
            <person name="Pitluck S."/>
            <person name="Davenport K."/>
            <person name="Brettin T."/>
            <person name="Detter J.C."/>
            <person name="Han C."/>
            <person name="Tapia R."/>
            <person name="Larimer F."/>
            <person name="Land M."/>
            <person name="Hauser L."/>
            <person name="Kyrpides N."/>
            <person name="Mikhailova N."/>
            <person name="Kerfeld C."/>
            <person name="Cannon G."/>
            <person name="Heinhort S."/>
        </authorList>
    </citation>
    <scope>NUCLEOTIDE SEQUENCE [LARGE SCALE GENOMIC DNA]</scope>
    <source>
        <strain evidence="25">ATCC 23641 / c2</strain>
    </source>
</reference>
<evidence type="ECO:0000256" key="13">
    <source>
        <dbReference type="ARBA" id="ARBA00022982"/>
    </source>
</evidence>
<dbReference type="PIRSF" id="PIRSF000006">
    <property type="entry name" value="Cbb3-Cox_fixP"/>
    <property type="match status" value="1"/>
</dbReference>
<dbReference type="Proteomes" id="UP000009102">
    <property type="component" value="Chromosome"/>
</dbReference>
<keyword evidence="8 19" id="KW-0679">Respiratory chain</keyword>
<keyword evidence="25" id="KW-1185">Reference proteome</keyword>
<keyword evidence="14 22" id="KW-1133">Transmembrane helix</keyword>
<dbReference type="InterPro" id="IPR032858">
    <property type="entry name" value="CcoP_N"/>
</dbReference>
<dbReference type="KEGG" id="hna:Hneap_1877"/>
<evidence type="ECO:0000256" key="3">
    <source>
        <dbReference type="ARBA" id="ARBA00006113"/>
    </source>
</evidence>
<keyword evidence="15 19" id="KW-0560">Oxidoreductase</keyword>
<keyword evidence="11" id="KW-0677">Repeat</keyword>
<evidence type="ECO:0000256" key="2">
    <source>
        <dbReference type="ARBA" id="ARBA00004673"/>
    </source>
</evidence>
<dbReference type="InterPro" id="IPR036909">
    <property type="entry name" value="Cyt_c-like_dom_sf"/>
</dbReference>
<comment type="cofactor">
    <cofactor evidence="19 21">
        <name>heme c</name>
        <dbReference type="ChEBI" id="CHEBI:61717"/>
    </cofactor>
    <text evidence="19 21">Binds 2 heme C groups per subunit.</text>
</comment>
<keyword evidence="17 19" id="KW-0406">Ion transport</keyword>
<feature type="binding site" description="axial binding residue" evidence="20">
    <location>
        <position position="203"/>
    </location>
    <ligand>
        <name>heme c</name>
        <dbReference type="ChEBI" id="CHEBI:61717"/>
        <label>2</label>
    </ligand>
    <ligandPart>
        <name>Fe</name>
        <dbReference type="ChEBI" id="CHEBI:18248"/>
    </ligandPart>
</feature>
<dbReference type="PROSITE" id="PS51007">
    <property type="entry name" value="CYTC"/>
    <property type="match status" value="2"/>
</dbReference>
<dbReference type="InterPro" id="IPR050597">
    <property type="entry name" value="Cytochrome_c_Oxidase_Subunit"/>
</dbReference>
<evidence type="ECO:0000313" key="25">
    <source>
        <dbReference type="Proteomes" id="UP000009102"/>
    </source>
</evidence>
<dbReference type="GO" id="GO:0005506">
    <property type="term" value="F:iron ion binding"/>
    <property type="evidence" value="ECO:0007669"/>
    <property type="project" value="InterPro"/>
</dbReference>
<evidence type="ECO:0000256" key="9">
    <source>
        <dbReference type="ARBA" id="ARBA00022692"/>
    </source>
</evidence>
<name>D0L1X6_HALNC</name>
<dbReference type="GO" id="GO:1902600">
    <property type="term" value="P:proton transmembrane transport"/>
    <property type="evidence" value="ECO:0007669"/>
    <property type="project" value="UniProtKB-KW"/>
</dbReference>
<dbReference type="InterPro" id="IPR004678">
    <property type="entry name" value="Cyt_c_oxidase_cbb3_su3"/>
</dbReference>
<evidence type="ECO:0000256" key="1">
    <source>
        <dbReference type="ARBA" id="ARBA00004533"/>
    </source>
</evidence>
<dbReference type="EMBL" id="CP001801">
    <property type="protein sequence ID" value="ACX96699.1"/>
    <property type="molecule type" value="Genomic_DNA"/>
</dbReference>